<protein>
    <submittedName>
        <fullName evidence="2">Uncharacterized protein</fullName>
    </submittedName>
</protein>
<feature type="region of interest" description="Disordered" evidence="1">
    <location>
        <begin position="1"/>
        <end position="38"/>
    </location>
</feature>
<name>A0A9P3URQ9_LYOSH</name>
<evidence type="ECO:0000256" key="1">
    <source>
        <dbReference type="SAM" id="MobiDB-lite"/>
    </source>
</evidence>
<keyword evidence="3" id="KW-1185">Reference proteome</keyword>
<organism evidence="2 3">
    <name type="scientific">Lyophyllum shimeji</name>
    <name type="common">Hon-shimeji</name>
    <name type="synonym">Tricholoma shimeji</name>
    <dbReference type="NCBI Taxonomy" id="47721"/>
    <lineage>
        <taxon>Eukaryota</taxon>
        <taxon>Fungi</taxon>
        <taxon>Dikarya</taxon>
        <taxon>Basidiomycota</taxon>
        <taxon>Agaricomycotina</taxon>
        <taxon>Agaricomycetes</taxon>
        <taxon>Agaricomycetidae</taxon>
        <taxon>Agaricales</taxon>
        <taxon>Tricholomatineae</taxon>
        <taxon>Lyophyllaceae</taxon>
        <taxon>Lyophyllum</taxon>
    </lineage>
</organism>
<proteinExistence type="predicted"/>
<comment type="caution">
    <text evidence="2">The sequence shown here is derived from an EMBL/GenBank/DDBJ whole genome shotgun (WGS) entry which is preliminary data.</text>
</comment>
<reference evidence="2" key="1">
    <citation type="submission" date="2022-07" db="EMBL/GenBank/DDBJ databases">
        <title>The genome of Lyophyllum shimeji provides insight into the initial evolution of ectomycorrhizal fungal genome.</title>
        <authorList>
            <person name="Kobayashi Y."/>
            <person name="Shibata T."/>
            <person name="Hirakawa H."/>
            <person name="Shigenobu S."/>
            <person name="Nishiyama T."/>
            <person name="Yamada A."/>
            <person name="Hasebe M."/>
            <person name="Kawaguchi M."/>
        </authorList>
    </citation>
    <scope>NUCLEOTIDE SEQUENCE</scope>
    <source>
        <strain evidence="2">AT787</strain>
    </source>
</reference>
<evidence type="ECO:0000313" key="2">
    <source>
        <dbReference type="EMBL" id="GLB45384.1"/>
    </source>
</evidence>
<dbReference type="Proteomes" id="UP001063166">
    <property type="component" value="Unassembled WGS sequence"/>
</dbReference>
<sequence length="136" mass="14759">MDIRRNHLLQGLASNRQKRKFGEMECTSTDTANPSPAVDPAELLLLAPSLIQEAAADDEEPDLPFIPAPDASPASSSASLSQPAPPPRNHNAKIPLEQLFNYDVEESSSSGNGAGLDFYWHGSIKNMQDEIEQCDL</sequence>
<evidence type="ECO:0000313" key="3">
    <source>
        <dbReference type="Proteomes" id="UP001063166"/>
    </source>
</evidence>
<dbReference type="EMBL" id="BRPK01000022">
    <property type="protein sequence ID" value="GLB45384.1"/>
    <property type="molecule type" value="Genomic_DNA"/>
</dbReference>
<dbReference type="OrthoDB" id="2423954at2759"/>
<dbReference type="AlphaFoldDB" id="A0A9P3URQ9"/>
<feature type="region of interest" description="Disordered" evidence="1">
    <location>
        <begin position="53"/>
        <end position="94"/>
    </location>
</feature>
<feature type="compositionally biased region" description="Low complexity" evidence="1">
    <location>
        <begin position="68"/>
        <end position="82"/>
    </location>
</feature>
<accession>A0A9P3URQ9</accession>
<gene>
    <name evidence="2" type="ORF">LshimejAT787_2200470</name>
</gene>